<reference evidence="1 2" key="1">
    <citation type="submission" date="2020-08" db="EMBL/GenBank/DDBJ databases">
        <title>Genomic Encyclopedia of Type Strains, Phase IV (KMG-IV): sequencing the most valuable type-strain genomes for metagenomic binning, comparative biology and taxonomic classification.</title>
        <authorList>
            <person name="Goeker M."/>
        </authorList>
    </citation>
    <scope>NUCLEOTIDE SEQUENCE [LARGE SCALE GENOMIC DNA]</scope>
    <source>
        <strain evidence="1 2">DSM 29781</strain>
    </source>
</reference>
<name>A0A7W8M747_9BURK</name>
<accession>A0A7W8M747</accession>
<dbReference type="PROSITE" id="PS51257">
    <property type="entry name" value="PROKAR_LIPOPROTEIN"/>
    <property type="match status" value="1"/>
</dbReference>
<sequence length="399" mass="41665">MQGFVRDWLRLALAVVLVAFVAGCGGGGGGGSGDPVAEEPPALPVGPGELKSAVQLRTLPAAEIAAALADQGVPPQLVAPRYDVATYRLEHLTTDAQGREILASGLVGVPVKAAGARSPVLGWQHPTLLRDAEAPGNNAVPSELAVMFASLGYVVAAPDYVGYGASRGAPHPYLLAAPSAAAVVDFLTAAATWRRINGVADNGQLFLAGYSEGAYVSMAAHRALQATGSPLLAQLQGVVAGGGPYDVHAALDGLLDLVKDEQPVLGALLDPGLLRYLGSSLREEVREELLKHLLPDDSDVVFDTGFIDRYLADDRAAIERLSSVHDWLPAHPVRLFHGRDDRTVPYRSATGTLEAMRLRGAGGLVTLTDCTATPSSHLGCVPEFLAFMLTRLAGVAQDL</sequence>
<dbReference type="InterPro" id="IPR029058">
    <property type="entry name" value="AB_hydrolase_fold"/>
</dbReference>
<dbReference type="GO" id="GO:0004806">
    <property type="term" value="F:triacylglycerol lipase activity"/>
    <property type="evidence" value="ECO:0007669"/>
    <property type="project" value="InterPro"/>
</dbReference>
<evidence type="ECO:0000313" key="2">
    <source>
        <dbReference type="Proteomes" id="UP000532440"/>
    </source>
</evidence>
<dbReference type="Gene3D" id="3.40.50.1820">
    <property type="entry name" value="alpha/beta hydrolase"/>
    <property type="match status" value="1"/>
</dbReference>
<organism evidence="1 2">
    <name type="scientific">Quisquiliibacterium transsilvanicum</name>
    <dbReference type="NCBI Taxonomy" id="1549638"/>
    <lineage>
        <taxon>Bacteria</taxon>
        <taxon>Pseudomonadati</taxon>
        <taxon>Pseudomonadota</taxon>
        <taxon>Betaproteobacteria</taxon>
        <taxon>Burkholderiales</taxon>
        <taxon>Burkholderiaceae</taxon>
        <taxon>Quisquiliibacterium</taxon>
    </lineage>
</organism>
<dbReference type="GO" id="GO:0016042">
    <property type="term" value="P:lipid catabolic process"/>
    <property type="evidence" value="ECO:0007669"/>
    <property type="project" value="InterPro"/>
</dbReference>
<keyword evidence="1" id="KW-0378">Hydrolase</keyword>
<dbReference type="RefSeq" id="WP_183963413.1">
    <property type="nucleotide sequence ID" value="NZ_BAABEW010000003.1"/>
</dbReference>
<dbReference type="InterPro" id="IPR005152">
    <property type="entry name" value="Lipase_secreted"/>
</dbReference>
<dbReference type="Proteomes" id="UP000532440">
    <property type="component" value="Unassembled WGS sequence"/>
</dbReference>
<dbReference type="EMBL" id="JACHGB010000001">
    <property type="protein sequence ID" value="MBB5270207.1"/>
    <property type="molecule type" value="Genomic_DNA"/>
</dbReference>
<gene>
    <name evidence="1" type="ORF">HNQ70_000191</name>
</gene>
<dbReference type="PANTHER" id="PTHR34853">
    <property type="match status" value="1"/>
</dbReference>
<evidence type="ECO:0000313" key="1">
    <source>
        <dbReference type="EMBL" id="MBB5270207.1"/>
    </source>
</evidence>
<dbReference type="AlphaFoldDB" id="A0A7W8M747"/>
<comment type="caution">
    <text evidence="1">The sequence shown here is derived from an EMBL/GenBank/DDBJ whole genome shotgun (WGS) entry which is preliminary data.</text>
</comment>
<proteinExistence type="predicted"/>
<dbReference type="PIRSF" id="PIRSF029171">
    <property type="entry name" value="Esterase_LipA"/>
    <property type="match status" value="1"/>
</dbReference>
<protein>
    <submittedName>
        <fullName evidence="1">Dienelactone hydrolase</fullName>
    </submittedName>
</protein>
<keyword evidence="2" id="KW-1185">Reference proteome</keyword>
<dbReference type="PANTHER" id="PTHR34853:SF1">
    <property type="entry name" value="LIPASE 5"/>
    <property type="match status" value="1"/>
</dbReference>
<dbReference type="Pfam" id="PF03583">
    <property type="entry name" value="LIP"/>
    <property type="match status" value="1"/>
</dbReference>
<dbReference type="SUPFAM" id="SSF53474">
    <property type="entry name" value="alpha/beta-Hydrolases"/>
    <property type="match status" value="1"/>
</dbReference>